<keyword evidence="4" id="KW-1185">Reference proteome</keyword>
<accession>A0ABY9SZ58</accession>
<proteinExistence type="predicted"/>
<evidence type="ECO:0000313" key="4">
    <source>
        <dbReference type="Proteomes" id="UP001256827"/>
    </source>
</evidence>
<dbReference type="PANTHER" id="PTHR43308">
    <property type="entry name" value="OUTER MEMBRANE PROTEIN ALPHA-RELATED"/>
    <property type="match status" value="1"/>
</dbReference>
<dbReference type="InterPro" id="IPR001119">
    <property type="entry name" value="SLH_dom"/>
</dbReference>
<dbReference type="PROSITE" id="PS51272">
    <property type="entry name" value="SLH"/>
    <property type="match status" value="2"/>
</dbReference>
<keyword evidence="1" id="KW-0732">Signal</keyword>
<sequence>MMKKKKWLAIVVALSLVGSAHSFASAEKKATISIPEGTSAYKIVDKEGNFVDLEFTYNEDQITVVVTVPKTKIDPKIITVPLKKREKTDEDSTGEKDDSTVSVPMDSVNHWARNDILLMNQLGLLKGYPDGTIKPERTITRAEYAALLERVLKMTSSVPQPVDTAVFMDVKPSDWFFGPVSSLVVRKNINPVIYSEGFFFPNEAIPREEIANWTAIDVPETSLQQVMFKDENAIKYPTDVKKVAAAGLLKGFPDGTFRPSGNTTRAEAATIIVRFLKMKGIIYEQNEQEI</sequence>
<evidence type="ECO:0000259" key="2">
    <source>
        <dbReference type="PROSITE" id="PS51272"/>
    </source>
</evidence>
<dbReference type="PANTHER" id="PTHR43308:SF5">
    <property type="entry name" value="S-LAYER PROTEIN _ PEPTIDOGLYCAN ENDO-BETA-N-ACETYLGLUCOSAMINIDASE"/>
    <property type="match status" value="1"/>
</dbReference>
<gene>
    <name evidence="3" type="ORF">RGB73_20590</name>
</gene>
<feature type="chain" id="PRO_5046212576" evidence="1">
    <location>
        <begin position="25"/>
        <end position="290"/>
    </location>
</feature>
<dbReference type="Proteomes" id="UP001256827">
    <property type="component" value="Chromosome"/>
</dbReference>
<dbReference type="EMBL" id="CP134050">
    <property type="protein sequence ID" value="WNC13102.1"/>
    <property type="molecule type" value="Genomic_DNA"/>
</dbReference>
<protein>
    <submittedName>
        <fullName evidence="3">S-layer homology domain-containing protein</fullName>
    </submittedName>
</protein>
<feature type="signal peptide" evidence="1">
    <location>
        <begin position="1"/>
        <end position="24"/>
    </location>
</feature>
<evidence type="ECO:0000256" key="1">
    <source>
        <dbReference type="SAM" id="SignalP"/>
    </source>
</evidence>
<dbReference type="RefSeq" id="WP_310764590.1">
    <property type="nucleotide sequence ID" value="NZ_CP134050.1"/>
</dbReference>
<organism evidence="3 4">
    <name type="scientific">Brevibacillus brevis</name>
    <name type="common">Bacillus brevis</name>
    <dbReference type="NCBI Taxonomy" id="1393"/>
    <lineage>
        <taxon>Bacteria</taxon>
        <taxon>Bacillati</taxon>
        <taxon>Bacillota</taxon>
        <taxon>Bacilli</taxon>
        <taxon>Bacillales</taxon>
        <taxon>Paenibacillaceae</taxon>
        <taxon>Brevibacillus</taxon>
    </lineage>
</organism>
<name>A0ABY9SZ58_BREBE</name>
<feature type="domain" description="SLH" evidence="2">
    <location>
        <begin position="99"/>
        <end position="162"/>
    </location>
</feature>
<dbReference type="InterPro" id="IPR051465">
    <property type="entry name" value="Cell_Envelope_Struct_Comp"/>
</dbReference>
<evidence type="ECO:0000313" key="3">
    <source>
        <dbReference type="EMBL" id="WNC13102.1"/>
    </source>
</evidence>
<dbReference type="Pfam" id="PF00395">
    <property type="entry name" value="SLH"/>
    <property type="match status" value="2"/>
</dbReference>
<feature type="domain" description="SLH" evidence="2">
    <location>
        <begin position="223"/>
        <end position="286"/>
    </location>
</feature>
<reference evidence="3 4" key="1">
    <citation type="submission" date="2023-09" db="EMBL/GenBank/DDBJ databases">
        <title>Complete Genome and Methylome dissection of Bacillus brevis NEB573 original source of BbsI restriction endonuclease.</title>
        <authorList>
            <person name="Fomenkov A."/>
            <person name="Roberts R.D."/>
        </authorList>
    </citation>
    <scope>NUCLEOTIDE SEQUENCE [LARGE SCALE GENOMIC DNA]</scope>
    <source>
        <strain evidence="3 4">NEB573</strain>
    </source>
</reference>